<reference evidence="3 4" key="1">
    <citation type="submission" date="2016-11" db="EMBL/GenBank/DDBJ databases">
        <authorList>
            <person name="Jaros S."/>
            <person name="Januszkiewicz K."/>
            <person name="Wedrychowicz H."/>
        </authorList>
    </citation>
    <scope>NUCLEOTIDE SEQUENCE [LARGE SCALE GENOMIC DNA]</scope>
    <source>
        <strain evidence="3 4">DSM 21425</strain>
    </source>
</reference>
<protein>
    <submittedName>
        <fullName evidence="3">Protein TonB</fullName>
    </submittedName>
</protein>
<feature type="transmembrane region" description="Helical" evidence="1">
    <location>
        <begin position="14"/>
        <end position="32"/>
    </location>
</feature>
<name>A0A1M6EV91_9FLAO</name>
<keyword evidence="1" id="KW-0472">Membrane</keyword>
<dbReference type="Gene3D" id="3.30.1150.10">
    <property type="match status" value="1"/>
</dbReference>
<dbReference type="Pfam" id="PF03544">
    <property type="entry name" value="TonB_C"/>
    <property type="match status" value="1"/>
</dbReference>
<dbReference type="AlphaFoldDB" id="A0A1M6EV91"/>
<evidence type="ECO:0000259" key="2">
    <source>
        <dbReference type="Pfam" id="PF03544"/>
    </source>
</evidence>
<organism evidence="3 4">
    <name type="scientific">Mesonia phycicola</name>
    <dbReference type="NCBI Taxonomy" id="579105"/>
    <lineage>
        <taxon>Bacteria</taxon>
        <taxon>Pseudomonadati</taxon>
        <taxon>Bacteroidota</taxon>
        <taxon>Flavobacteriia</taxon>
        <taxon>Flavobacteriales</taxon>
        <taxon>Flavobacteriaceae</taxon>
        <taxon>Mesonia</taxon>
    </lineage>
</organism>
<evidence type="ECO:0000313" key="4">
    <source>
        <dbReference type="Proteomes" id="UP000184225"/>
    </source>
</evidence>
<accession>A0A1M6EV91</accession>
<dbReference type="GO" id="GO:0055085">
    <property type="term" value="P:transmembrane transport"/>
    <property type="evidence" value="ECO:0007669"/>
    <property type="project" value="InterPro"/>
</dbReference>
<gene>
    <name evidence="3" type="ORF">SAMN04488096_105278</name>
</gene>
<dbReference type="InterPro" id="IPR037682">
    <property type="entry name" value="TonB_C"/>
</dbReference>
<dbReference type="EMBL" id="FQYY01000005">
    <property type="protein sequence ID" value="SHI89343.1"/>
    <property type="molecule type" value="Genomic_DNA"/>
</dbReference>
<feature type="domain" description="TonB C-terminal" evidence="2">
    <location>
        <begin position="184"/>
        <end position="240"/>
    </location>
</feature>
<keyword evidence="4" id="KW-1185">Reference proteome</keyword>
<dbReference type="OrthoDB" id="1522859at2"/>
<dbReference type="SUPFAM" id="SSF74653">
    <property type="entry name" value="TolA/TonB C-terminal domain"/>
    <property type="match status" value="1"/>
</dbReference>
<sequence>MNNFNKKPTASSKLIYFQIGLIVTLVLVLFFIEQTSKEVKYNDKAVVSDVFKMEKSFNQKVIFPKTTSVKTHQKKSSSKIIPEKANEKDLVDEIFKKKATGQIDNKKLDLEDPDDDFIEDLPVVSKPMGIKFVSEVPVFPGCENFSTRNEQIECFSSKVKKIVAKKFNGNIASNLDLKGKQNIYVNFTVSDTGEIVDIKAISKNQELIEEAVRVIKLLPRMKPGKQNGQPVSVNYTLPISLNIN</sequence>
<keyword evidence="1" id="KW-1133">Transmembrane helix</keyword>
<dbReference type="RefSeq" id="WP_073150800.1">
    <property type="nucleotide sequence ID" value="NZ_FQYY01000005.1"/>
</dbReference>
<evidence type="ECO:0000313" key="3">
    <source>
        <dbReference type="EMBL" id="SHI89343.1"/>
    </source>
</evidence>
<proteinExistence type="predicted"/>
<dbReference type="STRING" id="579105.SAMN04488096_105278"/>
<dbReference type="Proteomes" id="UP000184225">
    <property type="component" value="Unassembled WGS sequence"/>
</dbReference>
<evidence type="ECO:0000256" key="1">
    <source>
        <dbReference type="SAM" id="Phobius"/>
    </source>
</evidence>
<keyword evidence="1" id="KW-0812">Transmembrane</keyword>